<evidence type="ECO:0000256" key="1">
    <source>
        <dbReference type="RuleBase" id="RU364038"/>
    </source>
</evidence>
<comment type="subcellular location">
    <subcellularLocation>
        <location evidence="1">Periplasm</location>
    </subcellularLocation>
</comment>
<dbReference type="SUPFAM" id="SSF54423">
    <property type="entry name" value="DsbC/DsbG N-terminal domain-like"/>
    <property type="match status" value="1"/>
</dbReference>
<sequence>MKKIILAVSIVLIGLGSYFAIAEQQEPEVISYIKQQGVTIVDTFDTPAGLKGYAAMVQGQPMSIYLTEDKQYAVIGNLINAEGDDLGQEALYELISAPQNEKVWQQLESAKWVLDGDKNAKQIIYTFTDPFCPYCQRLREMAEPYIAKGEVQFRHIIVGILQEDSLQKAASILAADSPEEALQQHIQQSDSAGSSLNEEALTKGTVLVDENNLLMEQLGLMATPTSVYKDAKGHVRLVEGMPMREDINRMFEP</sequence>
<dbReference type="AlphaFoldDB" id="A0A1E3GVI5"/>
<gene>
    <name evidence="3" type="primary">dsbG</name>
    <name evidence="3" type="ORF">A9E74_00510</name>
</gene>
<keyword evidence="1" id="KW-0574">Periplasm</keyword>
<keyword evidence="4" id="KW-1185">Reference proteome</keyword>
<comment type="function">
    <text evidence="1">Required for disulfide bond formation in some periplasmic proteins. Acts by transferring its disulfide bond to other proteins and is reduced in the process.</text>
</comment>
<name>A0A1E3GVI5_9GAMM</name>
<organism evidence="3 4">
    <name type="scientific">Methylophaga muralis</name>
    <dbReference type="NCBI Taxonomy" id="291169"/>
    <lineage>
        <taxon>Bacteria</taxon>
        <taxon>Pseudomonadati</taxon>
        <taxon>Pseudomonadota</taxon>
        <taxon>Gammaproteobacteria</taxon>
        <taxon>Thiotrichales</taxon>
        <taxon>Piscirickettsiaceae</taxon>
        <taxon>Methylophaga</taxon>
    </lineage>
</organism>
<keyword evidence="1" id="KW-0732">Signal</keyword>
<dbReference type="InterPro" id="IPR009094">
    <property type="entry name" value="DiS-bond_isomerase_DsbC/G_N_sf"/>
</dbReference>
<evidence type="ECO:0000313" key="3">
    <source>
        <dbReference type="EMBL" id="ODN68004.1"/>
    </source>
</evidence>
<dbReference type="PATRIC" id="fig|291169.3.peg.517"/>
<dbReference type="InterPro" id="IPR033954">
    <property type="entry name" value="DiS-bond_Isoase_DsbC/G"/>
</dbReference>
<evidence type="ECO:0000313" key="4">
    <source>
        <dbReference type="Proteomes" id="UP000094379"/>
    </source>
</evidence>
<dbReference type="Gene3D" id="3.40.30.10">
    <property type="entry name" value="Glutaredoxin"/>
    <property type="match status" value="1"/>
</dbReference>
<dbReference type="SUPFAM" id="SSF52833">
    <property type="entry name" value="Thioredoxin-like"/>
    <property type="match status" value="1"/>
</dbReference>
<dbReference type="RefSeq" id="WP_069295069.1">
    <property type="nucleotide sequence ID" value="NZ_MCRI01000002.1"/>
</dbReference>
<dbReference type="GO" id="GO:0042597">
    <property type="term" value="C:periplasmic space"/>
    <property type="evidence" value="ECO:0007669"/>
    <property type="project" value="UniProtKB-SubCell"/>
</dbReference>
<feature type="chain" id="PRO_5010009253" description="Thiol:disulfide interchange protein" evidence="1">
    <location>
        <begin position="23"/>
        <end position="253"/>
    </location>
</feature>
<feature type="domain" description="Thioredoxin-like fold" evidence="2">
    <location>
        <begin position="118"/>
        <end position="241"/>
    </location>
</feature>
<dbReference type="Gene3D" id="3.10.450.70">
    <property type="entry name" value="Disulphide bond isomerase, DsbC/G, N-terminal"/>
    <property type="match status" value="1"/>
</dbReference>
<dbReference type="InterPro" id="IPR051470">
    <property type="entry name" value="Thiol:disulfide_interchange"/>
</dbReference>
<dbReference type="NCBIfam" id="NF008657">
    <property type="entry name" value="PRK11657.1"/>
    <property type="match status" value="1"/>
</dbReference>
<accession>A0A1E3GVI5</accession>
<dbReference type="STRING" id="291169.A9E74_00510"/>
<keyword evidence="1" id="KW-0676">Redox-active center</keyword>
<comment type="caution">
    <text evidence="3">The sequence shown here is derived from an EMBL/GenBank/DDBJ whole genome shotgun (WGS) entry which is preliminary data.</text>
</comment>
<evidence type="ECO:0000259" key="2">
    <source>
        <dbReference type="Pfam" id="PF13098"/>
    </source>
</evidence>
<dbReference type="Proteomes" id="UP000094379">
    <property type="component" value="Unassembled WGS sequence"/>
</dbReference>
<dbReference type="PANTHER" id="PTHR35272:SF4">
    <property type="entry name" value="THIOL:DISULFIDE INTERCHANGE PROTEIN DSBG"/>
    <property type="match status" value="1"/>
</dbReference>
<dbReference type="InterPro" id="IPR012336">
    <property type="entry name" value="Thioredoxin-like_fold"/>
</dbReference>
<dbReference type="InterPro" id="IPR036249">
    <property type="entry name" value="Thioredoxin-like_sf"/>
</dbReference>
<feature type="signal peptide" evidence="1">
    <location>
        <begin position="1"/>
        <end position="22"/>
    </location>
</feature>
<protein>
    <recommendedName>
        <fullName evidence="1">Thiol:disulfide interchange protein</fullName>
    </recommendedName>
</protein>
<dbReference type="CDD" id="cd03020">
    <property type="entry name" value="DsbA_DsbC_DsbG"/>
    <property type="match status" value="1"/>
</dbReference>
<dbReference type="Pfam" id="PF13098">
    <property type="entry name" value="Thioredoxin_2"/>
    <property type="match status" value="1"/>
</dbReference>
<comment type="similarity">
    <text evidence="1">Belongs to the thioredoxin family. DsbC subfamily.</text>
</comment>
<proteinExistence type="inferred from homology"/>
<dbReference type="PANTHER" id="PTHR35272">
    <property type="entry name" value="THIOL:DISULFIDE INTERCHANGE PROTEIN DSBC-RELATED"/>
    <property type="match status" value="1"/>
</dbReference>
<dbReference type="EMBL" id="MCRI01000002">
    <property type="protein sequence ID" value="ODN68004.1"/>
    <property type="molecule type" value="Genomic_DNA"/>
</dbReference>
<reference evidence="3 4" key="1">
    <citation type="submission" date="2016-07" db="EMBL/GenBank/DDBJ databases">
        <title>Draft Genome Sequence of Methylophaga muralis Bur 1.</title>
        <authorList>
            <person name="Vasilenko O.V."/>
            <person name="Doronina N.V."/>
            <person name="Shmareva M.N."/>
            <person name="Tarlachkov S.V."/>
            <person name="Mustakhimov I."/>
            <person name="Trotsenko Y.A."/>
        </authorList>
    </citation>
    <scope>NUCLEOTIDE SEQUENCE [LARGE SCALE GENOMIC DNA]</scope>
    <source>
        <strain evidence="3 4">Bur 1</strain>
    </source>
</reference>